<evidence type="ECO:0000313" key="3">
    <source>
        <dbReference type="Proteomes" id="UP000192940"/>
    </source>
</evidence>
<dbReference type="EMBL" id="LT840184">
    <property type="protein sequence ID" value="SMF92107.1"/>
    <property type="molecule type" value="Genomic_DNA"/>
</dbReference>
<accession>A0A1X7HSJ2</accession>
<feature type="transmembrane region" description="Helical" evidence="1">
    <location>
        <begin position="12"/>
        <end position="31"/>
    </location>
</feature>
<gene>
    <name evidence="2" type="ORF">SAMN05661091_5684</name>
</gene>
<keyword evidence="3" id="KW-1185">Reference proteome</keyword>
<dbReference type="STRING" id="1313296.SAMN05661091_5684"/>
<evidence type="ECO:0000313" key="2">
    <source>
        <dbReference type="EMBL" id="SMF92107.1"/>
    </source>
</evidence>
<dbReference type="RefSeq" id="WP_208916267.1">
    <property type="nucleotide sequence ID" value="NZ_LT840184.1"/>
</dbReference>
<dbReference type="Proteomes" id="UP000192940">
    <property type="component" value="Chromosome I"/>
</dbReference>
<evidence type="ECO:0000256" key="1">
    <source>
        <dbReference type="SAM" id="Phobius"/>
    </source>
</evidence>
<dbReference type="AlphaFoldDB" id="A0A1X7HSJ2"/>
<sequence>MRRYNALRPVMLIAVALLTNSLFTNLCAMFGMSPESASNVGFIAMMIAALVMYNRMTKHRRK</sequence>
<keyword evidence="1" id="KW-0812">Transmembrane</keyword>
<proteinExistence type="predicted"/>
<protein>
    <submittedName>
        <fullName evidence="2">Uncharacterized protein</fullName>
    </submittedName>
</protein>
<keyword evidence="1" id="KW-0472">Membrane</keyword>
<keyword evidence="1" id="KW-1133">Transmembrane helix</keyword>
<name>A0A1X7HSJ2_9BACL</name>
<feature type="transmembrane region" description="Helical" evidence="1">
    <location>
        <begin position="37"/>
        <end position="53"/>
    </location>
</feature>
<organism evidence="2 3">
    <name type="scientific">Paenibacillus uliginis N3/975</name>
    <dbReference type="NCBI Taxonomy" id="1313296"/>
    <lineage>
        <taxon>Bacteria</taxon>
        <taxon>Bacillati</taxon>
        <taxon>Bacillota</taxon>
        <taxon>Bacilli</taxon>
        <taxon>Bacillales</taxon>
        <taxon>Paenibacillaceae</taxon>
        <taxon>Paenibacillus</taxon>
    </lineage>
</organism>
<reference evidence="2 3" key="1">
    <citation type="submission" date="2017-04" db="EMBL/GenBank/DDBJ databases">
        <authorList>
            <person name="Afonso C.L."/>
            <person name="Miller P.J."/>
            <person name="Scott M.A."/>
            <person name="Spackman E."/>
            <person name="Goraichik I."/>
            <person name="Dimitrov K.M."/>
            <person name="Suarez D.L."/>
            <person name="Swayne D.E."/>
        </authorList>
    </citation>
    <scope>NUCLEOTIDE SEQUENCE [LARGE SCALE GENOMIC DNA]</scope>
    <source>
        <strain evidence="2 3">N3/975</strain>
    </source>
</reference>